<dbReference type="Pfam" id="PF00753">
    <property type="entry name" value="Lactamase_B"/>
    <property type="match status" value="1"/>
</dbReference>
<dbReference type="EMBL" id="CP013189">
    <property type="protein sequence ID" value="ALO47415.1"/>
    <property type="molecule type" value="Genomic_DNA"/>
</dbReference>
<dbReference type="PANTHER" id="PTHR42951">
    <property type="entry name" value="METALLO-BETA-LACTAMASE DOMAIN-CONTAINING"/>
    <property type="match status" value="1"/>
</dbReference>
<dbReference type="PANTHER" id="PTHR42951:SF4">
    <property type="entry name" value="ACYL-COENZYME A THIOESTERASE MBLAC2"/>
    <property type="match status" value="1"/>
</dbReference>
<comment type="similarity">
    <text evidence="1">Belongs to the metallo-beta-lactamase superfamily. Class-B beta-lactamase family.</text>
</comment>
<evidence type="ECO:0000313" key="5">
    <source>
        <dbReference type="EMBL" id="ALO47415.1"/>
    </source>
</evidence>
<dbReference type="InterPro" id="IPR040442">
    <property type="entry name" value="Pyrv_kinase-like_dom_sf"/>
</dbReference>
<dbReference type="AlphaFoldDB" id="A0A0S2KGD9"/>
<dbReference type="SUPFAM" id="SSF51621">
    <property type="entry name" value="Phosphoenolpyruvate/pyruvate domain"/>
    <property type="match status" value="1"/>
</dbReference>
<gene>
    <name evidence="5" type="ORF">PS2015_2783</name>
</gene>
<dbReference type="SUPFAM" id="SSF56281">
    <property type="entry name" value="Metallo-hydrolase/oxidoreductase"/>
    <property type="match status" value="1"/>
</dbReference>
<evidence type="ECO:0000313" key="6">
    <source>
        <dbReference type="Proteomes" id="UP000065641"/>
    </source>
</evidence>
<name>A0A0S2KGD9_9GAMM</name>
<dbReference type="InterPro" id="IPR050855">
    <property type="entry name" value="NDM-1-like"/>
</dbReference>
<dbReference type="InterPro" id="IPR001279">
    <property type="entry name" value="Metallo-B-lactamas"/>
</dbReference>
<keyword evidence="3" id="KW-0732">Signal</keyword>
<dbReference type="CDD" id="cd16282">
    <property type="entry name" value="metallo-hydrolase-like_MBL-fold"/>
    <property type="match status" value="1"/>
</dbReference>
<organism evidence="5 6">
    <name type="scientific">Pseudohongiella spirulinae</name>
    <dbReference type="NCBI Taxonomy" id="1249552"/>
    <lineage>
        <taxon>Bacteria</taxon>
        <taxon>Pseudomonadati</taxon>
        <taxon>Pseudomonadota</taxon>
        <taxon>Gammaproteobacteria</taxon>
        <taxon>Pseudomonadales</taxon>
        <taxon>Pseudohongiellaceae</taxon>
        <taxon>Pseudohongiella</taxon>
    </lineage>
</organism>
<dbReference type="InterPro" id="IPR015813">
    <property type="entry name" value="Pyrv/PenolPyrv_kinase-like_dom"/>
</dbReference>
<evidence type="ECO:0000256" key="1">
    <source>
        <dbReference type="ARBA" id="ARBA00005250"/>
    </source>
</evidence>
<dbReference type="GO" id="GO:0046872">
    <property type="term" value="F:metal ion binding"/>
    <property type="evidence" value="ECO:0007669"/>
    <property type="project" value="UniProtKB-KW"/>
</dbReference>
<keyword evidence="6" id="KW-1185">Reference proteome</keyword>
<dbReference type="Gene3D" id="3.20.20.60">
    <property type="entry name" value="Phosphoenolpyruvate-binding domains"/>
    <property type="match status" value="2"/>
</dbReference>
<dbReference type="SMART" id="SM00849">
    <property type="entry name" value="Lactamase_B"/>
    <property type="match status" value="1"/>
</dbReference>
<dbReference type="InterPro" id="IPR036866">
    <property type="entry name" value="RibonucZ/Hydroxyglut_hydro"/>
</dbReference>
<feature type="signal peptide" evidence="3">
    <location>
        <begin position="1"/>
        <end position="22"/>
    </location>
</feature>
<dbReference type="OrthoDB" id="9769598at2"/>
<dbReference type="GO" id="GO:0003824">
    <property type="term" value="F:catalytic activity"/>
    <property type="evidence" value="ECO:0007669"/>
    <property type="project" value="InterPro"/>
</dbReference>
<dbReference type="Proteomes" id="UP000065641">
    <property type="component" value="Chromosome"/>
</dbReference>
<proteinExistence type="inferred from homology"/>
<dbReference type="KEGG" id="pspi:PS2015_2783"/>
<dbReference type="Gene3D" id="3.60.15.10">
    <property type="entry name" value="Ribonuclease Z/Hydroxyacylglutathione hydrolase-like"/>
    <property type="match status" value="1"/>
</dbReference>
<evidence type="ECO:0000259" key="4">
    <source>
        <dbReference type="SMART" id="SM00849"/>
    </source>
</evidence>
<reference evidence="5 6" key="1">
    <citation type="submission" date="2015-11" db="EMBL/GenBank/DDBJ databases">
        <authorList>
            <person name="Zhang Y."/>
            <person name="Guo Z."/>
        </authorList>
    </citation>
    <scope>NUCLEOTIDE SEQUENCE [LARGE SCALE GENOMIC DNA]</scope>
    <source>
        <strain evidence="5 6">KCTC 32221</strain>
    </source>
</reference>
<evidence type="ECO:0000256" key="2">
    <source>
        <dbReference type="ARBA" id="ARBA00022723"/>
    </source>
</evidence>
<accession>A0A0S2KGD9</accession>
<keyword evidence="2" id="KW-0479">Metal-binding</keyword>
<dbReference type="RefSeq" id="WP_082628148.1">
    <property type="nucleotide sequence ID" value="NZ_CP013189.1"/>
</dbReference>
<evidence type="ECO:0000256" key="3">
    <source>
        <dbReference type="SAM" id="SignalP"/>
    </source>
</evidence>
<protein>
    <submittedName>
        <fullName evidence="5">2,4-dihydroxyhept-2-ene-1,7-dioic acid aldolase</fullName>
    </submittedName>
</protein>
<sequence precursor="true">MKDRKLSFLILLGALFSFTSLAGYVSAFPSADIASRGLQDVDFPRSQELAPGIYAYEGLHSPLPDGTVFNTVSLIIVTNDGVMVVDGQGDVWQTKLMIDFIEDLTSQPIKYVVVASDHGDHVGGNAAFKAAYPDVQFISSPVSQLRLSGSDYSPEQIVTDKRQLTLGDTEIEVLNLGRAHTGGDLAVYLPESKILFLSEIYMRGLFPAMRSAYPSEWVVAIEKAQSMDVSWFVPGHGFIDDAASMERDLETYRQAIAAVIDESARLHAAGELCESPNACPAVSNADWGQYGTWDASDNQAPFAIRRVYHEIEGTLDGVQSAADQRSLTELWEAGQVAFGQYVTQTPYTVQTGLDLAQNMLLDYAFVSLESQYDVSWARDLIEGLERGSSSQDLLVRIPSISDDGADVARARVQELLALGVDGVVIPHVRSLEEARQAVSFFEGFNVWSPDNPDGDVIAMLMLETPEVFEDLEEVANIPGYSVLACGIGSLTRALDGDRERAERLNLELLAQTQRVGMADIITADPASVAQRVSQGFLGLLVFGPDAEETLRLGRAAAGRE</sequence>
<dbReference type="STRING" id="1249552.PS2015_2783"/>
<dbReference type="GO" id="GO:0017001">
    <property type="term" value="P:antibiotic catabolic process"/>
    <property type="evidence" value="ECO:0007669"/>
    <property type="project" value="UniProtKB-ARBA"/>
</dbReference>
<feature type="domain" description="Metallo-beta-lactamase" evidence="4">
    <location>
        <begin position="70"/>
        <end position="236"/>
    </location>
</feature>
<feature type="chain" id="PRO_5006601647" evidence="3">
    <location>
        <begin position="23"/>
        <end position="560"/>
    </location>
</feature>